<keyword evidence="1" id="KW-0812">Transmembrane</keyword>
<keyword evidence="1" id="KW-0472">Membrane</keyword>
<protein>
    <submittedName>
        <fullName evidence="2">Uncharacterized protein</fullName>
    </submittedName>
</protein>
<comment type="caution">
    <text evidence="2">The sequence shown here is derived from an EMBL/GenBank/DDBJ whole genome shotgun (WGS) entry which is preliminary data.</text>
</comment>
<evidence type="ECO:0000313" key="2">
    <source>
        <dbReference type="EMBL" id="RNA09923.1"/>
    </source>
</evidence>
<evidence type="ECO:0000313" key="3">
    <source>
        <dbReference type="Proteomes" id="UP000276133"/>
    </source>
</evidence>
<evidence type="ECO:0000256" key="1">
    <source>
        <dbReference type="SAM" id="Phobius"/>
    </source>
</evidence>
<proteinExistence type="predicted"/>
<keyword evidence="3" id="KW-1185">Reference proteome</keyword>
<dbReference type="AlphaFoldDB" id="A0A3M7QF85"/>
<feature type="transmembrane region" description="Helical" evidence="1">
    <location>
        <begin position="128"/>
        <end position="150"/>
    </location>
</feature>
<dbReference type="Proteomes" id="UP000276133">
    <property type="component" value="Unassembled WGS sequence"/>
</dbReference>
<keyword evidence="1" id="KW-1133">Transmembrane helix</keyword>
<gene>
    <name evidence="2" type="ORF">BpHYR1_007933</name>
</gene>
<dbReference type="EMBL" id="REGN01006336">
    <property type="protein sequence ID" value="RNA09923.1"/>
    <property type="molecule type" value="Genomic_DNA"/>
</dbReference>
<reference evidence="2 3" key="1">
    <citation type="journal article" date="2018" name="Sci. Rep.">
        <title>Genomic signatures of local adaptation to the degree of environmental predictability in rotifers.</title>
        <authorList>
            <person name="Franch-Gras L."/>
            <person name="Hahn C."/>
            <person name="Garcia-Roger E.M."/>
            <person name="Carmona M.J."/>
            <person name="Serra M."/>
            <person name="Gomez A."/>
        </authorList>
    </citation>
    <scope>NUCLEOTIDE SEQUENCE [LARGE SCALE GENOMIC DNA]</scope>
    <source>
        <strain evidence="2">HYR1</strain>
    </source>
</reference>
<name>A0A3M7QF85_BRAPC</name>
<accession>A0A3M7QF85</accession>
<sequence>MNVSKCMYTIFSGSGRRGLSLKLRLFGEEIPYNPKPVFLALIGSLFDYSFFTVASVSITSTKSAQTVQNRAIRCIYRLKWDSPTKELFIIGLYKWVHVISPNFTMLLVEEYFSAWSAITAKMHVTSTPLGAFYSVIRIAYACIVLIRLYLTLVEKSLVPVLKERVERGNTQLVSSKPF</sequence>
<organism evidence="2 3">
    <name type="scientific">Brachionus plicatilis</name>
    <name type="common">Marine rotifer</name>
    <name type="synonym">Brachionus muelleri</name>
    <dbReference type="NCBI Taxonomy" id="10195"/>
    <lineage>
        <taxon>Eukaryota</taxon>
        <taxon>Metazoa</taxon>
        <taxon>Spiralia</taxon>
        <taxon>Gnathifera</taxon>
        <taxon>Rotifera</taxon>
        <taxon>Eurotatoria</taxon>
        <taxon>Monogononta</taxon>
        <taxon>Pseudotrocha</taxon>
        <taxon>Ploima</taxon>
        <taxon>Brachionidae</taxon>
        <taxon>Brachionus</taxon>
    </lineage>
</organism>